<dbReference type="InterPro" id="IPR019775">
    <property type="entry name" value="WD40_repeat_CS"/>
</dbReference>
<dbReference type="PROSITE" id="PS51783">
    <property type="entry name" value="PH_BEACH"/>
    <property type="match status" value="1"/>
</dbReference>
<dbReference type="InterPro" id="IPR001680">
    <property type="entry name" value="WD40_rpt"/>
</dbReference>
<dbReference type="InterPro" id="IPR036372">
    <property type="entry name" value="BEACH_dom_sf"/>
</dbReference>
<dbReference type="CDD" id="cd06071">
    <property type="entry name" value="Beach"/>
    <property type="match status" value="1"/>
</dbReference>
<dbReference type="SUPFAM" id="SSF50729">
    <property type="entry name" value="PH domain-like"/>
    <property type="match status" value="1"/>
</dbReference>
<gene>
    <name evidence="1" type="ORF">OFUS_LOCUS5681</name>
</gene>
<dbReference type="InterPro" id="IPR011993">
    <property type="entry name" value="PH-like_dom_sf"/>
</dbReference>
<dbReference type="Pfam" id="PF25400">
    <property type="entry name" value="PH_FAN"/>
    <property type="match status" value="1"/>
</dbReference>
<evidence type="ECO:0000313" key="2">
    <source>
        <dbReference type="Proteomes" id="UP000749559"/>
    </source>
</evidence>
<comment type="caution">
    <text evidence="1">The sequence shown here is derived from an EMBL/GenBank/DDBJ whole genome shotgun (WGS) entry which is preliminary data.</text>
</comment>
<dbReference type="PANTHER" id="PTHR13743">
    <property type="entry name" value="BEIGE/BEACH-RELATED"/>
    <property type="match status" value="1"/>
</dbReference>
<dbReference type="PANTHER" id="PTHR13743:SF123">
    <property type="entry name" value="PROTEIN FAN"/>
    <property type="match status" value="1"/>
</dbReference>
<dbReference type="Gene3D" id="2.30.29.30">
    <property type="entry name" value="Pleckstrin-homology domain (PH domain)/Phosphotyrosine-binding domain (PTB)"/>
    <property type="match status" value="1"/>
</dbReference>
<dbReference type="Gene3D" id="2.130.10.10">
    <property type="entry name" value="YVTN repeat-like/Quinoprotein amine dehydrogenase"/>
    <property type="match status" value="3"/>
</dbReference>
<dbReference type="AlphaFoldDB" id="A0A8J1UVC7"/>
<dbReference type="Pfam" id="PF02138">
    <property type="entry name" value="Beach"/>
    <property type="match status" value="1"/>
</dbReference>
<dbReference type="PROSITE" id="PS50294">
    <property type="entry name" value="WD_REPEATS_REGION"/>
    <property type="match status" value="2"/>
</dbReference>
<dbReference type="InterPro" id="IPR036322">
    <property type="entry name" value="WD40_repeat_dom_sf"/>
</dbReference>
<dbReference type="Pfam" id="PF00400">
    <property type="entry name" value="WD40"/>
    <property type="match status" value="3"/>
</dbReference>
<name>A0A8J1UVC7_OWEFU</name>
<dbReference type="InterPro" id="IPR000409">
    <property type="entry name" value="BEACH_dom"/>
</dbReference>
<dbReference type="OrthoDB" id="26681at2759"/>
<dbReference type="EMBL" id="CAIIXF020000003">
    <property type="protein sequence ID" value="CAH1778819.1"/>
    <property type="molecule type" value="Genomic_DNA"/>
</dbReference>
<dbReference type="CDD" id="cd01201">
    <property type="entry name" value="PH_BEACH"/>
    <property type="match status" value="1"/>
</dbReference>
<protein>
    <submittedName>
        <fullName evidence="1">Uncharacterized protein</fullName>
    </submittedName>
</protein>
<dbReference type="SUPFAM" id="SSF50978">
    <property type="entry name" value="WD40 repeat-like"/>
    <property type="match status" value="1"/>
</dbReference>
<dbReference type="FunFam" id="1.10.1540.10:FF:000001">
    <property type="entry name" value="neurobeachin isoform X1"/>
    <property type="match status" value="1"/>
</dbReference>
<dbReference type="SMART" id="SM01026">
    <property type="entry name" value="Beach"/>
    <property type="match status" value="1"/>
</dbReference>
<dbReference type="Proteomes" id="UP000749559">
    <property type="component" value="Unassembled WGS sequence"/>
</dbReference>
<dbReference type="Gene3D" id="1.10.1540.10">
    <property type="entry name" value="BEACH domain"/>
    <property type="match status" value="1"/>
</dbReference>
<accession>A0A8J1UVC7</accession>
<dbReference type="SUPFAM" id="SSF81837">
    <property type="entry name" value="BEACH domain"/>
    <property type="match status" value="1"/>
</dbReference>
<dbReference type="CDD" id="cd00200">
    <property type="entry name" value="WD40"/>
    <property type="match status" value="1"/>
</dbReference>
<dbReference type="PROSITE" id="PS00678">
    <property type="entry name" value="WD_REPEATS_1"/>
    <property type="match status" value="2"/>
</dbReference>
<dbReference type="PROSITE" id="PS50082">
    <property type="entry name" value="WD_REPEATS_2"/>
    <property type="match status" value="4"/>
</dbReference>
<evidence type="ECO:0000313" key="1">
    <source>
        <dbReference type="EMBL" id="CAH1778819.1"/>
    </source>
</evidence>
<dbReference type="InterPro" id="IPR015943">
    <property type="entry name" value="WD40/YVTN_repeat-like_dom_sf"/>
</dbReference>
<proteinExistence type="predicted"/>
<dbReference type="InterPro" id="IPR057496">
    <property type="entry name" value="FAN-like_PH"/>
</dbReference>
<organism evidence="1 2">
    <name type="scientific">Owenia fusiformis</name>
    <name type="common">Polychaete worm</name>
    <dbReference type="NCBI Taxonomy" id="6347"/>
    <lineage>
        <taxon>Eukaryota</taxon>
        <taxon>Metazoa</taxon>
        <taxon>Spiralia</taxon>
        <taxon>Lophotrochozoa</taxon>
        <taxon>Annelida</taxon>
        <taxon>Polychaeta</taxon>
        <taxon>Sedentaria</taxon>
        <taxon>Canalipalpata</taxon>
        <taxon>Sabellida</taxon>
        <taxon>Oweniida</taxon>
        <taxon>Oweniidae</taxon>
        <taxon>Owenia</taxon>
    </lineage>
</organism>
<reference evidence="1" key="1">
    <citation type="submission" date="2022-03" db="EMBL/GenBank/DDBJ databases">
        <authorList>
            <person name="Martin C."/>
        </authorList>
    </citation>
    <scope>NUCLEOTIDE SEQUENCE</scope>
</reference>
<feature type="non-terminal residue" evidence="1">
    <location>
        <position position="1"/>
    </location>
</feature>
<dbReference type="PROSITE" id="PS50197">
    <property type="entry name" value="BEACH"/>
    <property type="match status" value="1"/>
</dbReference>
<dbReference type="SMART" id="SM00320">
    <property type="entry name" value="WD40"/>
    <property type="match status" value="7"/>
</dbReference>
<sequence>GNNMAFLAEVPERKERFSLLLLDPGEIYFEDFSVYFYPPNCQPSDCDSKKQRGRLKVCSHSIVFDPQDLKYPIIKLFLRDIKTIQEYTGPLFSKKPDVKHAISIDSSQATEMKEHHSVEPYVFKKEAHQYVFSLNYVKVDDCIHMMCQLQRAATLSRGEQKFMINAIVTSRHSRIKFNTSWLENLYEKIVLETQGDRITPLVTNPGRIMLTSSRLYFQTFNNVDPVPVIKIKLSDIKQIVKRRFLLQHVGIEIFGKDDVKNSHLYIKLPSREERDNLFTKILSQSETQLDDIAQDNMTLKWQNGLLSNYEYLMYLNSVADRSFNDLTQYPVFPWVVADQTSETLDLSNPATFRDLSKPIGALNAERLNQLKERYSQMPEPRFLYGSHYSTPGYVLFYLARIAPEYMLCLQNGKFDNPDRMFNSMKDVWNNCLTGASDFKELIPEFYNSNGSFLVNNEGINFGLRHDGRPVGHVELPPWCNGAQDFVEKLREALECEYVSSHLHEWIDLIFGYNQRGEQAELHDNVFYYLTYEGAVDLDSIEDINERAGLEAQIMEFGQTPKQLFTTPHPKKLTKSEIPILTPDTQADSTPGVNESAEVTADKQEKQSLQSLCTIEPYVRCNLHKGCIADVMLTPDGKSLISVAQDSLLKMYSVQDNKQLRSVNLSNMALSCCVLIPHTNTVVVGSWDNNIYFYSIDYGRILDTVYAHDDAISALKLSDNTLISASWDSTVKLWNLTGAKSGGQADPVDELDHEAGVTCIDINGGATLCVSGTKDGTIYIWDILACLPLQQIPAHTEEVHQVQFNQDNQQIISTSVDTYIKIIDINSGTEIFAKSFQDEIRCLCWDGNTLVGGSNAGDIIIWDILQNKLITQINAHKTTVTCLHLEGQNSEDDLDSNRKLETNSDSETCRGLVTGAKNGEIIFWRTSS</sequence>
<dbReference type="InterPro" id="IPR023362">
    <property type="entry name" value="PH-BEACH_dom"/>
</dbReference>
<keyword evidence="2" id="KW-1185">Reference proteome</keyword>
<dbReference type="InterPro" id="IPR050865">
    <property type="entry name" value="BEACH_Domain"/>
</dbReference>